<dbReference type="Gene3D" id="3.10.20.90">
    <property type="entry name" value="Phosphatidylinositol 3-kinase Catalytic Subunit, Chain A, domain 1"/>
    <property type="match status" value="1"/>
</dbReference>
<evidence type="ECO:0000256" key="2">
    <source>
        <dbReference type="SAM" id="MobiDB-lite"/>
    </source>
</evidence>
<name>A0A443SNT1_9ACAR</name>
<evidence type="ECO:0000313" key="6">
    <source>
        <dbReference type="EMBL" id="RWS29174.1"/>
    </source>
</evidence>
<dbReference type="Proteomes" id="UP000288716">
    <property type="component" value="Unassembled WGS sequence"/>
</dbReference>
<dbReference type="InterPro" id="IPR029071">
    <property type="entry name" value="Ubiquitin-like_domsf"/>
</dbReference>
<dbReference type="AlphaFoldDB" id="A0A443SNT1"/>
<feature type="domain" description="Rho-GAP" evidence="5">
    <location>
        <begin position="231"/>
        <end position="450"/>
    </location>
</feature>
<dbReference type="SUPFAM" id="SSF50729">
    <property type="entry name" value="PH domain-like"/>
    <property type="match status" value="2"/>
</dbReference>
<reference evidence="6 7" key="1">
    <citation type="journal article" date="2018" name="Gigascience">
        <title>Genomes of trombidid mites reveal novel predicted allergens and laterally-transferred genes associated with secondary metabolism.</title>
        <authorList>
            <person name="Dong X."/>
            <person name="Chaisiri K."/>
            <person name="Xia D."/>
            <person name="Armstrong S.D."/>
            <person name="Fang Y."/>
            <person name="Donnelly M.J."/>
            <person name="Kadowaki T."/>
            <person name="McGarry J.W."/>
            <person name="Darby A.C."/>
            <person name="Makepeace B.L."/>
        </authorList>
    </citation>
    <scope>NUCLEOTIDE SEQUENCE [LARGE SCALE GENOMIC DNA]</scope>
    <source>
        <strain evidence="6">UoL-UT</strain>
    </source>
</reference>
<dbReference type="GO" id="GO:0005737">
    <property type="term" value="C:cytoplasm"/>
    <property type="evidence" value="ECO:0007669"/>
    <property type="project" value="TreeGrafter"/>
</dbReference>
<evidence type="ECO:0000259" key="3">
    <source>
        <dbReference type="PROSITE" id="PS50003"/>
    </source>
</evidence>
<dbReference type="PROSITE" id="PS50238">
    <property type="entry name" value="RHOGAP"/>
    <property type="match status" value="1"/>
</dbReference>
<dbReference type="InterPro" id="IPR052227">
    <property type="entry name" value="Arf-Rho-GAP_ANK-PH_domain"/>
</dbReference>
<dbReference type="SUPFAM" id="SSF54236">
    <property type="entry name" value="Ubiquitin-like"/>
    <property type="match status" value="1"/>
</dbReference>
<organism evidence="6 7">
    <name type="scientific">Leptotrombidium deliense</name>
    <dbReference type="NCBI Taxonomy" id="299467"/>
    <lineage>
        <taxon>Eukaryota</taxon>
        <taxon>Metazoa</taxon>
        <taxon>Ecdysozoa</taxon>
        <taxon>Arthropoda</taxon>
        <taxon>Chelicerata</taxon>
        <taxon>Arachnida</taxon>
        <taxon>Acari</taxon>
        <taxon>Acariformes</taxon>
        <taxon>Trombidiformes</taxon>
        <taxon>Prostigmata</taxon>
        <taxon>Anystina</taxon>
        <taxon>Parasitengona</taxon>
        <taxon>Trombiculoidea</taxon>
        <taxon>Trombiculidae</taxon>
        <taxon>Leptotrombidium</taxon>
    </lineage>
</organism>
<evidence type="ECO:0000313" key="7">
    <source>
        <dbReference type="Proteomes" id="UP000288716"/>
    </source>
</evidence>
<dbReference type="PANTHER" id="PTHR45899:SF2">
    <property type="entry name" value="RHO GTPASE ACTIVATING PROTEIN AT 15B, ISOFORM C"/>
    <property type="match status" value="1"/>
</dbReference>
<dbReference type="VEuPathDB" id="VectorBase:LDEU002867"/>
<dbReference type="InterPro" id="IPR008936">
    <property type="entry name" value="Rho_GTPase_activation_prot"/>
</dbReference>
<dbReference type="Gene3D" id="2.30.29.30">
    <property type="entry name" value="Pleckstrin-homology domain (PH domain)/Phosphotyrosine-binding domain (PTB)"/>
    <property type="match status" value="2"/>
</dbReference>
<dbReference type="InterPro" id="IPR011993">
    <property type="entry name" value="PH-like_dom_sf"/>
</dbReference>
<dbReference type="GO" id="GO:0007165">
    <property type="term" value="P:signal transduction"/>
    <property type="evidence" value="ECO:0007669"/>
    <property type="project" value="InterPro"/>
</dbReference>
<dbReference type="PANTHER" id="PTHR45899">
    <property type="entry name" value="RHO GTPASE ACTIVATING PROTEIN AT 15B, ISOFORM C"/>
    <property type="match status" value="1"/>
</dbReference>
<dbReference type="GO" id="GO:0005096">
    <property type="term" value="F:GTPase activator activity"/>
    <property type="evidence" value="ECO:0007669"/>
    <property type="project" value="UniProtKB-KW"/>
</dbReference>
<gene>
    <name evidence="6" type="ORF">B4U80_04970</name>
</gene>
<proteinExistence type="predicted"/>
<dbReference type="STRING" id="299467.A0A443SNT1"/>
<dbReference type="Pfam" id="PF00788">
    <property type="entry name" value="RA"/>
    <property type="match status" value="1"/>
</dbReference>
<dbReference type="PROSITE" id="PS50003">
    <property type="entry name" value="PH_DOMAIN"/>
    <property type="match status" value="1"/>
</dbReference>
<feature type="domain" description="PH" evidence="3">
    <location>
        <begin position="1"/>
        <end position="111"/>
    </location>
</feature>
<evidence type="ECO:0000259" key="4">
    <source>
        <dbReference type="PROSITE" id="PS50200"/>
    </source>
</evidence>
<feature type="region of interest" description="Disordered" evidence="2">
    <location>
        <begin position="37"/>
        <end position="67"/>
    </location>
</feature>
<protein>
    <submittedName>
        <fullName evidence="6">Arf-GAP with Rho-GAP domain: ANK repeat and PH domain-containing protein 1-like protein</fullName>
    </submittedName>
</protein>
<feature type="compositionally biased region" description="Polar residues" evidence="2">
    <location>
        <begin position="44"/>
        <end position="56"/>
    </location>
</feature>
<feature type="domain" description="Ras-associating" evidence="4">
    <location>
        <begin position="430"/>
        <end position="508"/>
    </location>
</feature>
<evidence type="ECO:0000256" key="1">
    <source>
        <dbReference type="ARBA" id="ARBA00022468"/>
    </source>
</evidence>
<dbReference type="Pfam" id="PF00620">
    <property type="entry name" value="RhoGAP"/>
    <property type="match status" value="1"/>
</dbReference>
<dbReference type="GO" id="GO:0005547">
    <property type="term" value="F:phosphatidylinositol-3,4,5-trisphosphate binding"/>
    <property type="evidence" value="ECO:0007669"/>
    <property type="project" value="TreeGrafter"/>
</dbReference>
<dbReference type="OrthoDB" id="29546at2759"/>
<dbReference type="SUPFAM" id="SSF48350">
    <property type="entry name" value="GTPase activation domain, GAP"/>
    <property type="match status" value="1"/>
</dbReference>
<keyword evidence="7" id="KW-1185">Reference proteome</keyword>
<dbReference type="CDD" id="cd17113">
    <property type="entry name" value="RA_ARAPs"/>
    <property type="match status" value="1"/>
</dbReference>
<dbReference type="InterPro" id="IPR001849">
    <property type="entry name" value="PH_domain"/>
</dbReference>
<comment type="caution">
    <text evidence="6">The sequence shown here is derived from an EMBL/GenBank/DDBJ whole genome shotgun (WGS) entry which is preliminary data.</text>
</comment>
<keyword evidence="1" id="KW-0343">GTPase activation</keyword>
<dbReference type="Gene3D" id="1.10.555.10">
    <property type="entry name" value="Rho GTPase activation protein"/>
    <property type="match status" value="1"/>
</dbReference>
<dbReference type="PROSITE" id="PS50200">
    <property type="entry name" value="RA"/>
    <property type="match status" value="1"/>
</dbReference>
<evidence type="ECO:0000259" key="5">
    <source>
        <dbReference type="PROSITE" id="PS50238"/>
    </source>
</evidence>
<dbReference type="InterPro" id="IPR000198">
    <property type="entry name" value="RhoGAP_dom"/>
</dbReference>
<dbReference type="SMART" id="SM00324">
    <property type="entry name" value="RhoGAP"/>
    <property type="match status" value="1"/>
</dbReference>
<sequence length="653" mass="74337">MISYFTDEPSSRSSKTAPKGVILLSDVLFVSVYTTNEKGKNPPSKLNRNSSGTTKSVHSKQEARNSNELNQEQQCYFNVGVNSQQGRIFLIAADSSCDRKNWIRSISERIAPANKPVNVSKIEYCGYLHVKLGISGIWMTSFVILSDKNVSIQTEFLEEVKQENRLIDVDLRKVMSITTTTAHHISSCGAVSEIGQPICLNRPYDMAIYIQGDYKSHTEIWHQLLLKAWNVPLNAKLDQQLLTPSNIPVAVDKCLNFISTYGDLTTKSIYRQSGDEAAVKSIVASLRDPYKLWDWHIRPEDGYTVHDVAAAFKSYLLSFPECILSEELFESFVENNKIENREERLRKLKSLLKKISKQVTDVTSAMDIITDLVTCYPWLFDVTPEEMEKERKIQKTLVSLRKTRIRSSKPGGDILVGVFVYNKEWGKCLNVPLTPNMTAEELIDYAREKCNLKEPTNKLSVFEVVCDGQLERILHYSEVVLGVTLHWTTDWPPEDAKNNYLIVKTNEIYDKLSPFLNQKNTRTSTIPLSLFSELKFSDVTNAKTFRKVLFEFIGARLNIYKDAKADKVIGQWNIEDITWYLGAETKRCAPNKFAITFVDRSKPVVRSKESSGFIGRTVCCNTEQEYYQWIAGMILSEYPNGVFSQKPAVDLLS</sequence>
<accession>A0A443SNT1</accession>
<dbReference type="EMBL" id="NCKV01001037">
    <property type="protein sequence ID" value="RWS29174.1"/>
    <property type="molecule type" value="Genomic_DNA"/>
</dbReference>
<dbReference type="InterPro" id="IPR000159">
    <property type="entry name" value="RA_dom"/>
</dbReference>